<feature type="transmembrane region" description="Helical" evidence="8">
    <location>
        <begin position="255"/>
        <end position="274"/>
    </location>
</feature>
<evidence type="ECO:0000256" key="3">
    <source>
        <dbReference type="ARBA" id="ARBA00022989"/>
    </source>
</evidence>
<sequence>MGNSSVAECSVNNQTLPATNSTCDHSSFGLIFLPVSYSILFLLTIAGNVRLLYHYLRRNTSSSMLFTGNLAILDLLMALTLPLTVDYRLQGSDWRFGDTLCRASIALFYGNLYGGSLFMLCISVDRLLAVRYPQIYETWVLNCQPDGRKTCGDHFPDKQWDELPRHLLLATVFGFLLPYSAILTCYALIGRHLATAEAGRQRWKLKTRRAIITIVAIMTVCFLPFHTVQMVTVVRRLNMDPAKVRDSKICFCQRSLVLMASLNSAFDPFVYYFISYSLNINQLCRWRCN</sequence>
<evidence type="ECO:0000256" key="5">
    <source>
        <dbReference type="ARBA" id="ARBA00023136"/>
    </source>
</evidence>
<dbReference type="OrthoDB" id="5960344at2759"/>
<evidence type="ECO:0000256" key="7">
    <source>
        <dbReference type="ARBA" id="ARBA00023224"/>
    </source>
</evidence>
<comment type="subcellular location">
    <subcellularLocation>
        <location evidence="1">Membrane</location>
        <topology evidence="1">Multi-pass membrane protein</topology>
    </subcellularLocation>
</comment>
<organism evidence="10 11">
    <name type="scientific">Conger conger</name>
    <name type="common">Conger eel</name>
    <name type="synonym">Muraena conger</name>
    <dbReference type="NCBI Taxonomy" id="82655"/>
    <lineage>
        <taxon>Eukaryota</taxon>
        <taxon>Metazoa</taxon>
        <taxon>Chordata</taxon>
        <taxon>Craniata</taxon>
        <taxon>Vertebrata</taxon>
        <taxon>Euteleostomi</taxon>
        <taxon>Actinopterygii</taxon>
        <taxon>Neopterygii</taxon>
        <taxon>Teleostei</taxon>
        <taxon>Anguilliformes</taxon>
        <taxon>Congridae</taxon>
        <taxon>Conger</taxon>
    </lineage>
</organism>
<keyword evidence="3 8" id="KW-1133">Transmembrane helix</keyword>
<keyword evidence="2 8" id="KW-0812">Transmembrane</keyword>
<evidence type="ECO:0000256" key="2">
    <source>
        <dbReference type="ARBA" id="ARBA00022692"/>
    </source>
</evidence>
<accession>A0A9Q1I5S9</accession>
<evidence type="ECO:0000256" key="6">
    <source>
        <dbReference type="ARBA" id="ARBA00023170"/>
    </source>
</evidence>
<evidence type="ECO:0000313" key="10">
    <source>
        <dbReference type="EMBL" id="KAJ8282748.1"/>
    </source>
</evidence>
<dbReference type="InterPro" id="IPR047160">
    <property type="entry name" value="GP183-like"/>
</dbReference>
<name>A0A9Q1I5S9_CONCO</name>
<feature type="transmembrane region" description="Helical" evidence="8">
    <location>
        <begin position="167"/>
        <end position="189"/>
    </location>
</feature>
<dbReference type="GO" id="GO:0008142">
    <property type="term" value="F:oxysterol binding"/>
    <property type="evidence" value="ECO:0007669"/>
    <property type="project" value="InterPro"/>
</dbReference>
<keyword evidence="6" id="KW-0675">Receptor</keyword>
<keyword evidence="5 8" id="KW-0472">Membrane</keyword>
<evidence type="ECO:0000256" key="4">
    <source>
        <dbReference type="ARBA" id="ARBA00023040"/>
    </source>
</evidence>
<protein>
    <recommendedName>
        <fullName evidence="9">G-protein coupled receptors family 1 profile domain-containing protein</fullName>
    </recommendedName>
</protein>
<dbReference type="GO" id="GO:0004930">
    <property type="term" value="F:G protein-coupled receptor activity"/>
    <property type="evidence" value="ECO:0007669"/>
    <property type="project" value="UniProtKB-KW"/>
</dbReference>
<feature type="transmembrane region" description="Helical" evidence="8">
    <location>
        <begin position="31"/>
        <end position="53"/>
    </location>
</feature>
<evidence type="ECO:0000259" key="9">
    <source>
        <dbReference type="PROSITE" id="PS50262"/>
    </source>
</evidence>
<feature type="domain" description="G-protein coupled receptors family 1 profile" evidence="9">
    <location>
        <begin position="37"/>
        <end position="271"/>
    </location>
</feature>
<dbReference type="AlphaFoldDB" id="A0A9Q1I5S9"/>
<dbReference type="GO" id="GO:0016020">
    <property type="term" value="C:membrane"/>
    <property type="evidence" value="ECO:0007669"/>
    <property type="project" value="UniProtKB-SubCell"/>
</dbReference>
<dbReference type="SUPFAM" id="SSF81321">
    <property type="entry name" value="Family A G protein-coupled receptor-like"/>
    <property type="match status" value="1"/>
</dbReference>
<dbReference type="EMBL" id="JAFJMO010000003">
    <property type="protein sequence ID" value="KAJ8282748.1"/>
    <property type="molecule type" value="Genomic_DNA"/>
</dbReference>
<dbReference type="InterPro" id="IPR017452">
    <property type="entry name" value="GPCR_Rhodpsn_7TM"/>
</dbReference>
<dbReference type="Pfam" id="PF00001">
    <property type="entry name" value="7tm_1"/>
    <property type="match status" value="1"/>
</dbReference>
<comment type="caution">
    <text evidence="10">The sequence shown here is derived from an EMBL/GenBank/DDBJ whole genome shotgun (WGS) entry which is preliminary data.</text>
</comment>
<evidence type="ECO:0000313" key="11">
    <source>
        <dbReference type="Proteomes" id="UP001152803"/>
    </source>
</evidence>
<dbReference type="Proteomes" id="UP001152803">
    <property type="component" value="Unassembled WGS sequence"/>
</dbReference>
<keyword evidence="4" id="KW-0297">G-protein coupled receptor</keyword>
<feature type="transmembrane region" description="Helical" evidence="8">
    <location>
        <begin position="209"/>
        <end position="234"/>
    </location>
</feature>
<evidence type="ECO:0000256" key="1">
    <source>
        <dbReference type="ARBA" id="ARBA00004141"/>
    </source>
</evidence>
<evidence type="ECO:0000256" key="8">
    <source>
        <dbReference type="SAM" id="Phobius"/>
    </source>
</evidence>
<dbReference type="InterPro" id="IPR000276">
    <property type="entry name" value="GPCR_Rhodpsn"/>
</dbReference>
<gene>
    <name evidence="10" type="ORF">COCON_G00052670</name>
</gene>
<dbReference type="CDD" id="cd14982">
    <property type="entry name" value="7tmA_purinoceptor-like"/>
    <property type="match status" value="1"/>
</dbReference>
<keyword evidence="7" id="KW-0807">Transducer</keyword>
<dbReference type="PROSITE" id="PS50262">
    <property type="entry name" value="G_PROTEIN_RECEP_F1_2"/>
    <property type="match status" value="1"/>
</dbReference>
<dbReference type="PRINTS" id="PR00237">
    <property type="entry name" value="GPCRRHODOPSN"/>
</dbReference>
<dbReference type="PANTHER" id="PTHR24237">
    <property type="entry name" value="G-PROTEIN COUPLED RECEPTOR"/>
    <property type="match status" value="1"/>
</dbReference>
<dbReference type="Gene3D" id="1.20.1070.10">
    <property type="entry name" value="Rhodopsin 7-helix transmembrane proteins"/>
    <property type="match status" value="2"/>
</dbReference>
<reference evidence="10" key="1">
    <citation type="journal article" date="2023" name="Science">
        <title>Genome structures resolve the early diversification of teleost fishes.</title>
        <authorList>
            <person name="Parey E."/>
            <person name="Louis A."/>
            <person name="Montfort J."/>
            <person name="Bouchez O."/>
            <person name="Roques C."/>
            <person name="Iampietro C."/>
            <person name="Lluch J."/>
            <person name="Castinel A."/>
            <person name="Donnadieu C."/>
            <person name="Desvignes T."/>
            <person name="Floi Bucao C."/>
            <person name="Jouanno E."/>
            <person name="Wen M."/>
            <person name="Mejri S."/>
            <person name="Dirks R."/>
            <person name="Jansen H."/>
            <person name="Henkel C."/>
            <person name="Chen W.J."/>
            <person name="Zahm M."/>
            <person name="Cabau C."/>
            <person name="Klopp C."/>
            <person name="Thompson A.W."/>
            <person name="Robinson-Rechavi M."/>
            <person name="Braasch I."/>
            <person name="Lecointre G."/>
            <person name="Bobe J."/>
            <person name="Postlethwait J.H."/>
            <person name="Berthelot C."/>
            <person name="Roest Crollius H."/>
            <person name="Guiguen Y."/>
        </authorList>
    </citation>
    <scope>NUCLEOTIDE SEQUENCE</scope>
    <source>
        <strain evidence="10">Concon-B</strain>
    </source>
</reference>
<feature type="transmembrane region" description="Helical" evidence="8">
    <location>
        <begin position="65"/>
        <end position="85"/>
    </location>
</feature>
<proteinExistence type="predicted"/>
<keyword evidence="11" id="KW-1185">Reference proteome</keyword>